<dbReference type="InterPro" id="IPR002110">
    <property type="entry name" value="Ankyrin_rpt"/>
</dbReference>
<feature type="repeat" description="ANK" evidence="2">
    <location>
        <begin position="889"/>
        <end position="921"/>
    </location>
</feature>
<dbReference type="OrthoDB" id="7464126at2759"/>
<feature type="domain" description="GPI inositol-deacylase winged helix" evidence="4">
    <location>
        <begin position="658"/>
        <end position="734"/>
    </location>
</feature>
<evidence type="ECO:0000256" key="3">
    <source>
        <dbReference type="SAM" id="MobiDB-lite"/>
    </source>
</evidence>
<organism evidence="6">
    <name type="scientific">Rosellinia necatrix</name>
    <name type="common">White root-rot fungus</name>
    <dbReference type="NCBI Taxonomy" id="77044"/>
    <lineage>
        <taxon>Eukaryota</taxon>
        <taxon>Fungi</taxon>
        <taxon>Dikarya</taxon>
        <taxon>Ascomycota</taxon>
        <taxon>Pezizomycotina</taxon>
        <taxon>Sordariomycetes</taxon>
        <taxon>Xylariomycetidae</taxon>
        <taxon>Xylariales</taxon>
        <taxon>Xylariaceae</taxon>
        <taxon>Rosellinia</taxon>
    </lineage>
</organism>
<protein>
    <submittedName>
        <fullName evidence="6">Putative NACHT and Ankyrin domain protein</fullName>
    </submittedName>
</protein>
<dbReference type="Gene3D" id="1.25.40.20">
    <property type="entry name" value="Ankyrin repeat-containing domain"/>
    <property type="match status" value="3"/>
</dbReference>
<evidence type="ECO:0000256" key="1">
    <source>
        <dbReference type="ARBA" id="ARBA00022737"/>
    </source>
</evidence>
<reference evidence="6" key="1">
    <citation type="submission" date="2016-03" db="EMBL/GenBank/DDBJ databases">
        <title>Draft genome sequence of Rosellinia necatrix.</title>
        <authorList>
            <person name="Kanematsu S."/>
        </authorList>
    </citation>
    <scope>NUCLEOTIDE SEQUENCE [LARGE SCALE GENOMIC DNA]</scope>
    <source>
        <strain evidence="6">W97</strain>
    </source>
</reference>
<gene>
    <name evidence="6" type="ORF">SAMD00023353_3200320</name>
</gene>
<keyword evidence="7" id="KW-1185">Reference proteome</keyword>
<feature type="compositionally biased region" description="Polar residues" evidence="3">
    <location>
        <begin position="60"/>
        <end position="73"/>
    </location>
</feature>
<dbReference type="Proteomes" id="UP000054516">
    <property type="component" value="Unassembled WGS sequence"/>
</dbReference>
<feature type="compositionally biased region" description="Polar residues" evidence="3">
    <location>
        <begin position="37"/>
        <end position="53"/>
    </location>
</feature>
<dbReference type="InterPro" id="IPR056884">
    <property type="entry name" value="NPHP3-like_N"/>
</dbReference>
<evidence type="ECO:0000256" key="2">
    <source>
        <dbReference type="PROSITE-ProRule" id="PRU00023"/>
    </source>
</evidence>
<feature type="domain" description="Nephrocystin 3-like N-terminal" evidence="5">
    <location>
        <begin position="377"/>
        <end position="547"/>
    </location>
</feature>
<name>A0A1W2TIL2_ROSNE</name>
<dbReference type="SUPFAM" id="SSF48403">
    <property type="entry name" value="Ankyrin repeat"/>
    <property type="match status" value="2"/>
</dbReference>
<evidence type="ECO:0000313" key="6">
    <source>
        <dbReference type="EMBL" id="GAP87993.2"/>
    </source>
</evidence>
<evidence type="ECO:0000259" key="5">
    <source>
        <dbReference type="Pfam" id="PF24883"/>
    </source>
</evidence>
<dbReference type="Pfam" id="PF24883">
    <property type="entry name" value="NPHP3_N"/>
    <property type="match status" value="1"/>
</dbReference>
<dbReference type="OMA" id="EWISPVP"/>
<dbReference type="Pfam" id="PF12796">
    <property type="entry name" value="Ank_2"/>
    <property type="match status" value="2"/>
</dbReference>
<dbReference type="PROSITE" id="PS50297">
    <property type="entry name" value="ANK_REP_REGION"/>
    <property type="match status" value="1"/>
</dbReference>
<dbReference type="Gene3D" id="3.40.50.300">
    <property type="entry name" value="P-loop containing nucleotide triphosphate hydrolases"/>
    <property type="match status" value="1"/>
</dbReference>
<sequence>MPRKSICASLRKVWGKKVIGSAKDDQNLTAQPLPLPSGTSPAESLTAAQSSNLLDPDPPANNQSQPLTTSTSVAPGPSIGVEEQQARDTSRNEILKPYASSVDMWKEGLESLDDTASHDIRSHLGGLESPGQNDAKTLAEDVLGRLDAILKTEQRGSRVGRTLENTVAVLKKLLSTGDVLVSIDPTHAAPPWAIVRSVLVLFTSNVELKDRLIAGIAVVVTLLVQCGMYQQLYMTPDLPLRPPETALSELKKSIIHTYAQSQRFISFAMRQQKSRVKVVTAAFTLGDVEGYVNDLSQCDKRLSRAANNCEKHCNLSDRRKVQELLELKADFSRVFQDQIDLVLNNINARERTEVLEWISPIPYGRHHNRVKEARTVNTCKWLLMHEKFREWEESSTSTILWLQGSPGAGKTFLTSKVIDHLRALLDNSPNQEGLAFFYCDRNEERRRQPLSILQSYVRQLSTTIKSPDGIRPQLEEVCRKARKNGSDLGFNDCREELLQSIRLYSRTTIVLDALDESEPRSRGQILEFLEYLISTCKEGLRIFISSRPDRDIRNRFLKLPNIEIQATDNEGDIQMFVREEIAKHGNWGGMSEDLQSHIVTTLFNKSQGMFQWAFLQINELLGLESESAIRDRLGALPPDLKTAYDGIYAKIKSRNKHDRTLAENAFKWVACTHRPLGSEELLSAIRFDSSTTAPNPSGTITETQLLHLCNNLLVIDSQRRVWRFSHLSVTEYFEDHHWDLARAHCHAAIVCIKLLIDTYNDNGTFPFEQQESLPLEAGFQGYAHMYWISHTQTQDKPGADSILALLLKSFLGSPAVSSAQYRAWHNTTYKFKNDITDMPRTHGGSLVDLINCIADTSVALFVMCSAPFYYILQDWWENAEFDASVTNCNGHSLLALAAMSGSKQICKNLINRGVEVNTPLTNDTHGNALIAAISKGQIEIVKFLINEVRADVNMQAQIGNRSRYGSALAAAVPRNNIEITKFLILEAKADVNMQLHFGRYGSALAAAAAVVVAAKPWGDIDVVKFLIFKAKADVNMQLHFGRYGSALAAAAAVAAKPWGDINVVKFLIFKAKADVNMQLHSGDYGSALAAAAAAVAAKPWGDINVVKFLIFKAKADVNMQLHSGRYGSALDAAVRRHGMQVIKYLVRETGADANMQMHTHVLYGSPLARAAAWGNIDIVRFLIEEAGAEVNMQLDVGRYGNASIFAIEGNYAKTLGLLVRAGADVDQQVQHGKLGSALAAAAFFGFTECAQILIQAGASVNLKIQNGAFRTALQASQADISAETEWPRSYRVRDSEEENWRKDEGKWERNKAEVAELLRRHGATDEM</sequence>
<evidence type="ECO:0000313" key="7">
    <source>
        <dbReference type="Proteomes" id="UP000054516"/>
    </source>
</evidence>
<evidence type="ECO:0000259" key="4">
    <source>
        <dbReference type="Pfam" id="PF22939"/>
    </source>
</evidence>
<dbReference type="InterPro" id="IPR036770">
    <property type="entry name" value="Ankyrin_rpt-contain_sf"/>
</dbReference>
<dbReference type="Pfam" id="PF22939">
    <property type="entry name" value="WHD_GPIID"/>
    <property type="match status" value="1"/>
</dbReference>
<dbReference type="EMBL" id="DF977477">
    <property type="protein sequence ID" value="GAP87993.2"/>
    <property type="molecule type" value="Genomic_DNA"/>
</dbReference>
<dbReference type="SUPFAM" id="SSF52540">
    <property type="entry name" value="P-loop containing nucleoside triphosphate hydrolases"/>
    <property type="match status" value="1"/>
</dbReference>
<dbReference type="InterPro" id="IPR027417">
    <property type="entry name" value="P-loop_NTPase"/>
</dbReference>
<dbReference type="STRING" id="77044.A0A1W2TIL2"/>
<dbReference type="SMART" id="SM00248">
    <property type="entry name" value="ANK"/>
    <property type="match status" value="9"/>
</dbReference>
<accession>A0A1W2TIL2</accession>
<keyword evidence="1" id="KW-0677">Repeat</keyword>
<dbReference type="PANTHER" id="PTHR10039">
    <property type="entry name" value="AMELOGENIN"/>
    <property type="match status" value="1"/>
</dbReference>
<dbReference type="PROSITE" id="PS50088">
    <property type="entry name" value="ANK_REPEAT"/>
    <property type="match status" value="1"/>
</dbReference>
<feature type="region of interest" description="Disordered" evidence="3">
    <location>
        <begin position="20"/>
        <end position="91"/>
    </location>
</feature>
<proteinExistence type="predicted"/>
<dbReference type="InterPro" id="IPR054471">
    <property type="entry name" value="GPIID_WHD"/>
</dbReference>
<dbReference type="PANTHER" id="PTHR10039:SF15">
    <property type="entry name" value="NACHT DOMAIN-CONTAINING PROTEIN"/>
    <property type="match status" value="1"/>
</dbReference>
<keyword evidence="2" id="KW-0040">ANK repeat</keyword>